<evidence type="ECO:0000313" key="2">
    <source>
        <dbReference type="EMBL" id="KAJ4393518.1"/>
    </source>
</evidence>
<feature type="region of interest" description="Disordered" evidence="1">
    <location>
        <begin position="1"/>
        <end position="40"/>
    </location>
</feature>
<protein>
    <recommendedName>
        <fullName evidence="4">BTB domain-containing protein</fullName>
    </recommendedName>
</protein>
<dbReference type="EMBL" id="JAPEVB010000002">
    <property type="protein sequence ID" value="KAJ4393518.1"/>
    <property type="molecule type" value="Genomic_DNA"/>
</dbReference>
<keyword evidence="3" id="KW-1185">Reference proteome</keyword>
<dbReference type="OrthoDB" id="5275938at2759"/>
<name>A0A9W8YX81_9PEZI</name>
<accession>A0A9W8YX81</accession>
<feature type="compositionally biased region" description="Basic and acidic residues" evidence="1">
    <location>
        <begin position="534"/>
        <end position="548"/>
    </location>
</feature>
<reference evidence="2" key="1">
    <citation type="submission" date="2022-10" db="EMBL/GenBank/DDBJ databases">
        <title>Tapping the CABI collections for fungal endophytes: first genome assemblies for Collariella, Neodidymelliopsis, Ascochyta clinopodiicola, Didymella pomorum, Didymosphaeria variabile, Neocosmospora piperis and Neocucurbitaria cava.</title>
        <authorList>
            <person name="Hill R."/>
        </authorList>
    </citation>
    <scope>NUCLEOTIDE SEQUENCE</scope>
    <source>
        <strain evidence="2">IMI 355082</strain>
    </source>
</reference>
<dbReference type="Proteomes" id="UP001140453">
    <property type="component" value="Unassembled WGS sequence"/>
</dbReference>
<dbReference type="AlphaFoldDB" id="A0A9W8YX81"/>
<comment type="caution">
    <text evidence="2">The sequence shown here is derived from an EMBL/GenBank/DDBJ whole genome shotgun (WGS) entry which is preliminary data.</text>
</comment>
<evidence type="ECO:0000256" key="1">
    <source>
        <dbReference type="SAM" id="MobiDB-lite"/>
    </source>
</evidence>
<proteinExistence type="predicted"/>
<feature type="region of interest" description="Disordered" evidence="1">
    <location>
        <begin position="534"/>
        <end position="563"/>
    </location>
</feature>
<sequence length="563" mass="62868">MPTTIDSPVDRAELQAENLPLPESRPSSPAKLDEPPTSPPIINAQVKVIPSITIQAPQIEDGDSTRDAEVVKSDMDSVIGPYKSKYSSNVNTSPETEPKVEIDATMKIAAATKSSDQFVNLDNMKHPNDFENSGNIAKTFFTSELESCSSPIHEYGRINLKFSEMADLFIKATDHHGRFFVFQVHSATLEAASTVFYDMIYTSNTRGNKEAWVWELKDSVIGLKVMFSLLHLNYRASLITEQPDSHQVYDVLRVLAKYGIRDEAFHPFAKSWVDGFRDGLDYSLSVLTHLERLYTAYKLGDFKNLKISIRKVAHSAEVSEDGSLLLDNRPIKEIVPISDELVANVNAVRNEDLKNLLQPLKIAYDTLMGDTKDQNAADFCKSTDGHNECQEKLLGSLLGNLRRQKLSPIPISSTYTGSVGTLAEKVSQMDICGLIVPNLEPHKQRHSRCKLGQDDVAKQLLDGKAYVPIYDDLVEQIFFTAKRGGINTADEEEYYDDYKDVFKQACIKYHQGLRYDFWGWNEDKRFTGTLSAASKDESGIDEASDSKSSEASLDLTISVDSTS</sequence>
<organism evidence="2 3">
    <name type="scientific">Gnomoniopsis smithogilvyi</name>
    <dbReference type="NCBI Taxonomy" id="1191159"/>
    <lineage>
        <taxon>Eukaryota</taxon>
        <taxon>Fungi</taxon>
        <taxon>Dikarya</taxon>
        <taxon>Ascomycota</taxon>
        <taxon>Pezizomycotina</taxon>
        <taxon>Sordariomycetes</taxon>
        <taxon>Sordariomycetidae</taxon>
        <taxon>Diaporthales</taxon>
        <taxon>Gnomoniaceae</taxon>
        <taxon>Gnomoniopsis</taxon>
    </lineage>
</organism>
<evidence type="ECO:0008006" key="4">
    <source>
        <dbReference type="Google" id="ProtNLM"/>
    </source>
</evidence>
<gene>
    <name evidence="2" type="ORF">N0V93_002730</name>
</gene>
<evidence type="ECO:0000313" key="3">
    <source>
        <dbReference type="Proteomes" id="UP001140453"/>
    </source>
</evidence>